<dbReference type="Proteomes" id="UP000567067">
    <property type="component" value="Unassembled WGS sequence"/>
</dbReference>
<evidence type="ECO:0000313" key="1">
    <source>
        <dbReference type="EMBL" id="MBA9086460.1"/>
    </source>
</evidence>
<accession>A0A7W3SUG1</accession>
<dbReference type="AlphaFoldDB" id="A0A7W3SUG1"/>
<gene>
    <name evidence="1" type="ORF">FHR92_002938</name>
</gene>
<reference evidence="1 2" key="1">
    <citation type="submission" date="2020-08" db="EMBL/GenBank/DDBJ databases">
        <title>Genomic Encyclopedia of Type Strains, Phase III (KMG-III): the genomes of soil and plant-associated and newly described type strains.</title>
        <authorList>
            <person name="Whitman W."/>
        </authorList>
    </citation>
    <scope>NUCLEOTIDE SEQUENCE [LARGE SCALE GENOMIC DNA]</scope>
    <source>
        <strain evidence="1 2">CECT 8693</strain>
    </source>
</reference>
<keyword evidence="2" id="KW-1185">Reference proteome</keyword>
<dbReference type="EMBL" id="JACJIP010000019">
    <property type="protein sequence ID" value="MBA9086460.1"/>
    <property type="molecule type" value="Genomic_DNA"/>
</dbReference>
<comment type="caution">
    <text evidence="1">The sequence shown here is derived from an EMBL/GenBank/DDBJ whole genome shotgun (WGS) entry which is preliminary data.</text>
</comment>
<evidence type="ECO:0000313" key="2">
    <source>
        <dbReference type="Proteomes" id="UP000567067"/>
    </source>
</evidence>
<sequence>MMDVYMLAVLAAIFGMFYAFTRWCEHVVDGEGRGEQ</sequence>
<proteinExistence type="predicted"/>
<name>A0A7W3SUG1_9BACL</name>
<protein>
    <submittedName>
        <fullName evidence="1">Uncharacterized protein</fullName>
    </submittedName>
</protein>
<organism evidence="1 2">
    <name type="scientific">Fontibacillus solani</name>
    <dbReference type="NCBI Taxonomy" id="1572857"/>
    <lineage>
        <taxon>Bacteria</taxon>
        <taxon>Bacillati</taxon>
        <taxon>Bacillota</taxon>
        <taxon>Bacilli</taxon>
        <taxon>Bacillales</taxon>
        <taxon>Paenibacillaceae</taxon>
        <taxon>Fontibacillus</taxon>
    </lineage>
</organism>